<dbReference type="InterPro" id="IPR027417">
    <property type="entry name" value="P-loop_NTPase"/>
</dbReference>
<evidence type="ECO:0000256" key="15">
    <source>
        <dbReference type="PROSITE-ProRule" id="PRU00657"/>
    </source>
</evidence>
<dbReference type="InterPro" id="IPR011545">
    <property type="entry name" value="DEAD/DEAH_box_helicase_dom"/>
</dbReference>
<keyword evidence="9" id="KW-0067">ATP-binding</keyword>
<evidence type="ECO:0000313" key="23">
    <source>
        <dbReference type="Proteomes" id="UP000076580"/>
    </source>
</evidence>
<feature type="domain" description="DRBM" evidence="17">
    <location>
        <begin position="1358"/>
        <end position="1424"/>
    </location>
</feature>
<evidence type="ECO:0000256" key="9">
    <source>
        <dbReference type="ARBA" id="ARBA00022840"/>
    </source>
</evidence>
<feature type="domain" description="Helicase ATP-binding" evidence="19">
    <location>
        <begin position="77"/>
        <end position="254"/>
    </location>
</feature>
<keyword evidence="12" id="KW-0051">Antiviral defense</keyword>
<dbReference type="CDD" id="cd18034">
    <property type="entry name" value="DEXHc_dicer"/>
    <property type="match status" value="1"/>
</dbReference>
<feature type="domain" description="Helicase C-terminal" evidence="20">
    <location>
        <begin position="421"/>
        <end position="580"/>
    </location>
</feature>
<comment type="cofactor">
    <cofactor evidence="2">
        <name>Mg(2+)</name>
        <dbReference type="ChEBI" id="CHEBI:18420"/>
    </cofactor>
</comment>
<dbReference type="SUPFAM" id="SSF69065">
    <property type="entry name" value="RNase III domain-like"/>
    <property type="match status" value="2"/>
</dbReference>
<dbReference type="InterPro" id="IPR038248">
    <property type="entry name" value="Dicer_dimer_sf"/>
</dbReference>
<dbReference type="SMART" id="SM00487">
    <property type="entry name" value="DEXDc"/>
    <property type="match status" value="1"/>
</dbReference>
<dbReference type="RefSeq" id="XP_040657755.1">
    <property type="nucleotide sequence ID" value="XM_040802722.1"/>
</dbReference>
<evidence type="ECO:0000256" key="11">
    <source>
        <dbReference type="ARBA" id="ARBA00022884"/>
    </source>
</evidence>
<evidence type="ECO:0000259" key="20">
    <source>
        <dbReference type="PROSITE" id="PS51194"/>
    </source>
</evidence>
<dbReference type="SUPFAM" id="SSF52540">
    <property type="entry name" value="P-loop containing nucleoside triphosphate hydrolases"/>
    <property type="match status" value="1"/>
</dbReference>
<evidence type="ECO:0000256" key="6">
    <source>
        <dbReference type="ARBA" id="ARBA00022741"/>
    </source>
</evidence>
<dbReference type="GO" id="GO:0004525">
    <property type="term" value="F:ribonuclease III activity"/>
    <property type="evidence" value="ECO:0007669"/>
    <property type="project" value="InterPro"/>
</dbReference>
<dbReference type="FunFam" id="1.10.1520.10:FF:000032">
    <property type="entry name" value="Dicer-like protein 2"/>
    <property type="match status" value="1"/>
</dbReference>
<evidence type="ECO:0000256" key="3">
    <source>
        <dbReference type="ARBA" id="ARBA00022721"/>
    </source>
</evidence>
<dbReference type="Gene3D" id="3.30.160.20">
    <property type="match status" value="1"/>
</dbReference>
<dbReference type="Gene3D" id="3.40.50.300">
    <property type="entry name" value="P-loop containing nucleotide triphosphate hydrolases"/>
    <property type="match status" value="2"/>
</dbReference>
<proteinExistence type="inferred from homology"/>
<evidence type="ECO:0000256" key="13">
    <source>
        <dbReference type="ARBA" id="ARBA00023211"/>
    </source>
</evidence>
<evidence type="ECO:0000256" key="8">
    <source>
        <dbReference type="ARBA" id="ARBA00022806"/>
    </source>
</evidence>
<dbReference type="PROSITE" id="PS51327">
    <property type="entry name" value="DICER_DSRBF"/>
    <property type="match status" value="1"/>
</dbReference>
<gene>
    <name evidence="22" type="ORF">DCS_05417</name>
</gene>
<evidence type="ECO:0000313" key="22">
    <source>
        <dbReference type="EMBL" id="KYK58403.1"/>
    </source>
</evidence>
<dbReference type="Pfam" id="PF00636">
    <property type="entry name" value="Ribonuclease_3"/>
    <property type="match status" value="2"/>
</dbReference>
<comment type="caution">
    <text evidence="22">The sequence shown here is derived from an EMBL/GenBank/DDBJ whole genome shotgun (WGS) entry which is preliminary data.</text>
</comment>
<dbReference type="PROSITE" id="PS00517">
    <property type="entry name" value="RNASE_3_1"/>
    <property type="match status" value="2"/>
</dbReference>
<protein>
    <submittedName>
        <fullName evidence="22">Dicer-like protein 2</fullName>
    </submittedName>
</protein>
<evidence type="ECO:0000256" key="10">
    <source>
        <dbReference type="ARBA" id="ARBA00022842"/>
    </source>
</evidence>
<dbReference type="InterPro" id="IPR014001">
    <property type="entry name" value="Helicase_ATP-bd"/>
</dbReference>
<evidence type="ECO:0000256" key="1">
    <source>
        <dbReference type="ARBA" id="ARBA00001936"/>
    </source>
</evidence>
<dbReference type="SMART" id="SM00490">
    <property type="entry name" value="HELICc"/>
    <property type="match status" value="1"/>
</dbReference>
<evidence type="ECO:0000259" key="19">
    <source>
        <dbReference type="PROSITE" id="PS51192"/>
    </source>
</evidence>
<evidence type="ECO:0000259" key="17">
    <source>
        <dbReference type="PROSITE" id="PS50137"/>
    </source>
</evidence>
<keyword evidence="10" id="KW-0460">Magnesium</keyword>
<keyword evidence="3" id="KW-0930">Antiviral protein</keyword>
<keyword evidence="23" id="KW-1185">Reference proteome</keyword>
<evidence type="ECO:0000256" key="16">
    <source>
        <dbReference type="SAM" id="MobiDB-lite"/>
    </source>
</evidence>
<name>A0A151GMS1_DRECN</name>
<dbReference type="GO" id="GO:0051607">
    <property type="term" value="P:defense response to virus"/>
    <property type="evidence" value="ECO:0007669"/>
    <property type="project" value="UniProtKB-KW"/>
</dbReference>
<keyword evidence="7" id="KW-0378">Hydrolase</keyword>
<comment type="cofactor">
    <cofactor evidence="1">
        <name>Mn(2+)</name>
        <dbReference type="ChEBI" id="CHEBI:29035"/>
    </cofactor>
</comment>
<keyword evidence="11 15" id="KW-0694">RNA-binding</keyword>
<dbReference type="GO" id="GO:0003723">
    <property type="term" value="F:RNA binding"/>
    <property type="evidence" value="ECO:0007669"/>
    <property type="project" value="UniProtKB-UniRule"/>
</dbReference>
<dbReference type="Proteomes" id="UP000076580">
    <property type="component" value="Chromosome 02"/>
</dbReference>
<dbReference type="InterPro" id="IPR036389">
    <property type="entry name" value="RNase_III_sf"/>
</dbReference>
<dbReference type="SUPFAM" id="SSF54768">
    <property type="entry name" value="dsRNA-binding domain-like"/>
    <property type="match status" value="1"/>
</dbReference>
<dbReference type="GO" id="GO:0005737">
    <property type="term" value="C:cytoplasm"/>
    <property type="evidence" value="ECO:0007669"/>
    <property type="project" value="TreeGrafter"/>
</dbReference>
<dbReference type="STRING" id="98403.A0A151GMS1"/>
<accession>A0A151GMS1</accession>
<sequence length="1429" mass="161745">MPSITTSINDWDEDEAGSSDSLSGESFLEAISPSPIIREFVSAAAHVASSNASNVDHASSQMAASDIVNPRAYQREMLDQSLKQNVIVVMDTGSGKTQVAVLRIKAELERCGHDKMIWFLAPTVSLCAQQFDVIRFQIASVNMKLITGNNNVHTWNARTWDLVLDDVRIVVSTYQVLFDALSHAFFSIDRLALVVFDEVHNCINKHPGSKVMKDFYHRHKSQGQPVPSILGLTATPTMRFKAETIERLECILDARCITPTLHREELLKCVNRPQVHHASFTPQLEPHDTPSLLALRNVYRNLDIHEDPYILKLKTDLTDKNRRSLLKAIEKGETYSRLQMKNLLSRASEVGRQLGPWAADFYLWTSITTFLDHLEKSNDFLDDWASDEKRYVANVLRKVVPQRPICHPPKEPYVSNKVSILLLELLAVPDPVVGIVFVRERAVVVVLCELLMLYPEIVKKYQIGCVVGASNYGSRRNSMYDLIGKNGQDQMTLQNFRSGKINLLVATAVLEEGIDVPACNLVLCFDTPATPKAFVQRRGRARKTDSRLIMFAENSSMTKTWEMLEREMRQVFEEEDRAVRKLELSEDSDFTSPVHFQVASTGARLDFDNAKQHLEHFCQVLAPGEFIDGRPDYILHKDLDGLQPRLRAKVLLPPSIPEELREFHGEFAWLSERSATKEVAFKAYVALYHAGLVDDNLLPFKFDDIPGVEARDAEVDIEPPLNPWHLVAREWQLSNDNFLYPLSYYDENGERTDYEVLLPIQLDSIRPIELFLAQGKTCRVQFGSMSHVTEDQAHMLPDHTSTLLALSFAHRWLVEDKTHVLRMTAKGLDISRHQIGSVQLDPSNDGLKLGQYLLRDRFGTPYLFRGTLPTRPPTEHVRHPFSEFELLREDVPYLVLAKLTKRSDFLHPLLGDPKTDTRKTTAESRRYPFFLPQQSVTVDMIPAKYAQFGMMIPCIIHELGVTLTAQQLSTTLLQRVGITDLMLVREAISARSAREPLDYERLEFLGDSILKYCATVQATSDHLNWPEGYLSRFRDRIVANSRLCRAALDVGLSKFILTRSFTGDKWRPLYLEDSLQQSSRSPNGAKLSTKTLADVVEALIGASYADGGIPKAIRCISTFIPECHWRNVEKSRDILFNMARDGDLLPSILEPVETLLGYSFRKKSLLFEAMTHASHVLGSRQRSYERLEFLGDAVLDNIIVTKLFAVKPPIPNFQMHLIKTAMVNGDFLAFLVMNHDMGQSDDVVANDGTVVGTETRLSLWNFMRHASPAIGLEQDETARRFEELRGDIQVAMEQGAHYPWASLARLRSKKFYSDLFESMLGAVWIDSGSQDECEAVVCRFGILSYLERIVRDKVEVRHPKESIGLWAGTQTVTYDMDLKEDPNGKKTYTCRVQVGNSVVAVDDGLSLLEATTKAAEEALKRLMKEKGVF</sequence>
<dbReference type="Gene3D" id="3.30.160.380">
    <property type="entry name" value="Dicer dimerisation domain"/>
    <property type="match status" value="1"/>
</dbReference>
<evidence type="ECO:0000256" key="5">
    <source>
        <dbReference type="ARBA" id="ARBA00022737"/>
    </source>
</evidence>
<dbReference type="SMART" id="SM00535">
    <property type="entry name" value="RIBOc"/>
    <property type="match status" value="2"/>
</dbReference>
<comment type="similarity">
    <text evidence="15">Belongs to the helicase family. Dicer subfamily.</text>
</comment>
<dbReference type="GO" id="GO:0005634">
    <property type="term" value="C:nucleus"/>
    <property type="evidence" value="ECO:0007669"/>
    <property type="project" value="TreeGrafter"/>
</dbReference>
<comment type="function">
    <text evidence="14">Dicer-like endonuclease involved in cleaving double-stranded RNA in the RNA interference (RNAi) pathway. Produces 21 to 25 bp dsRNAs (siRNAs) which target the selective destruction of homologous RNAs leading to sequence-specific suppression of gene expression, called post-transcriptional gene silencing (PTGS). Part of a broad host defense response against viral infection and transposons.</text>
</comment>
<evidence type="ECO:0000259" key="21">
    <source>
        <dbReference type="PROSITE" id="PS51327"/>
    </source>
</evidence>
<feature type="domain" description="RNase III" evidence="18">
    <location>
        <begin position="1149"/>
        <end position="1328"/>
    </location>
</feature>
<dbReference type="InParanoid" id="A0A151GMS1"/>
<evidence type="ECO:0000259" key="18">
    <source>
        <dbReference type="PROSITE" id="PS50142"/>
    </source>
</evidence>
<dbReference type="Gene3D" id="1.10.1520.10">
    <property type="entry name" value="Ribonuclease III domain"/>
    <property type="match status" value="2"/>
</dbReference>
<dbReference type="GeneID" id="63718060"/>
<keyword evidence="6" id="KW-0547">Nucleotide-binding</keyword>
<dbReference type="GO" id="GO:0050688">
    <property type="term" value="P:regulation of defense response to virus"/>
    <property type="evidence" value="ECO:0007669"/>
    <property type="project" value="UniProtKB-KW"/>
</dbReference>
<evidence type="ECO:0000256" key="7">
    <source>
        <dbReference type="ARBA" id="ARBA00022801"/>
    </source>
</evidence>
<dbReference type="PROSITE" id="PS51192">
    <property type="entry name" value="HELICASE_ATP_BIND_1"/>
    <property type="match status" value="1"/>
</dbReference>
<evidence type="ECO:0000256" key="2">
    <source>
        <dbReference type="ARBA" id="ARBA00001946"/>
    </source>
</evidence>
<keyword evidence="13" id="KW-0464">Manganese</keyword>
<dbReference type="InterPro" id="IPR001650">
    <property type="entry name" value="Helicase_C-like"/>
</dbReference>
<evidence type="ECO:0000256" key="14">
    <source>
        <dbReference type="ARBA" id="ARBA00025403"/>
    </source>
</evidence>
<dbReference type="PANTHER" id="PTHR14950">
    <property type="entry name" value="DICER-RELATED"/>
    <property type="match status" value="1"/>
</dbReference>
<feature type="domain" description="RNase III" evidence="18">
    <location>
        <begin position="965"/>
        <end position="1108"/>
    </location>
</feature>
<feature type="region of interest" description="Disordered" evidence="16">
    <location>
        <begin position="1"/>
        <end position="23"/>
    </location>
</feature>
<dbReference type="Pfam" id="PF00270">
    <property type="entry name" value="DEAD"/>
    <property type="match status" value="1"/>
</dbReference>
<dbReference type="EMBL" id="LAYC01000002">
    <property type="protein sequence ID" value="KYK58403.1"/>
    <property type="molecule type" value="Genomic_DNA"/>
</dbReference>
<dbReference type="GO" id="GO:0046872">
    <property type="term" value="F:metal ion binding"/>
    <property type="evidence" value="ECO:0007669"/>
    <property type="project" value="UniProtKB-KW"/>
</dbReference>
<dbReference type="Pfam" id="PF03368">
    <property type="entry name" value="Dicer_dimer"/>
    <property type="match status" value="1"/>
</dbReference>
<evidence type="ECO:0000256" key="4">
    <source>
        <dbReference type="ARBA" id="ARBA00022723"/>
    </source>
</evidence>
<dbReference type="PROSITE" id="PS50142">
    <property type="entry name" value="RNASE_3_2"/>
    <property type="match status" value="2"/>
</dbReference>
<dbReference type="InterPro" id="IPR014720">
    <property type="entry name" value="dsRBD_dom"/>
</dbReference>
<reference evidence="22 23" key="1">
    <citation type="journal article" date="2016" name="Sci. Rep.">
        <title>Insights into Adaptations to a Near-Obligate Nematode Endoparasitic Lifestyle from the Finished Genome of Drechmeria coniospora.</title>
        <authorList>
            <person name="Zhang L."/>
            <person name="Zhou Z."/>
            <person name="Guo Q."/>
            <person name="Fokkens L."/>
            <person name="Miskei M."/>
            <person name="Pocsi I."/>
            <person name="Zhang W."/>
            <person name="Chen M."/>
            <person name="Wang L."/>
            <person name="Sun Y."/>
            <person name="Donzelli B.G."/>
            <person name="Gibson D.M."/>
            <person name="Nelson D.R."/>
            <person name="Luo J.G."/>
            <person name="Rep M."/>
            <person name="Liu H."/>
            <person name="Yang S."/>
            <person name="Wang J."/>
            <person name="Krasnoff S.B."/>
            <person name="Xu Y."/>
            <person name="Molnar I."/>
            <person name="Lin M."/>
        </authorList>
    </citation>
    <scope>NUCLEOTIDE SEQUENCE [LARGE SCALE GENOMIC DNA]</scope>
    <source>
        <strain evidence="22 23">ARSEF 6962</strain>
    </source>
</reference>
<keyword evidence="4" id="KW-0479">Metal-binding</keyword>
<dbReference type="PROSITE" id="PS51194">
    <property type="entry name" value="HELICASE_CTER"/>
    <property type="match status" value="1"/>
</dbReference>
<evidence type="ECO:0000256" key="12">
    <source>
        <dbReference type="ARBA" id="ARBA00023118"/>
    </source>
</evidence>
<dbReference type="PROSITE" id="PS50137">
    <property type="entry name" value="DS_RBD"/>
    <property type="match status" value="1"/>
</dbReference>
<keyword evidence="8" id="KW-0347">Helicase</keyword>
<dbReference type="InterPro" id="IPR005034">
    <property type="entry name" value="Dicer_dimerisation"/>
</dbReference>
<keyword evidence="5" id="KW-0677">Repeat</keyword>
<dbReference type="InterPro" id="IPR000999">
    <property type="entry name" value="RNase_III_dom"/>
</dbReference>
<dbReference type="CDD" id="cd00593">
    <property type="entry name" value="RIBOc"/>
    <property type="match status" value="2"/>
</dbReference>
<organism evidence="22 23">
    <name type="scientific">Drechmeria coniospora</name>
    <name type="common">Nematophagous fungus</name>
    <name type="synonym">Meria coniospora</name>
    <dbReference type="NCBI Taxonomy" id="98403"/>
    <lineage>
        <taxon>Eukaryota</taxon>
        <taxon>Fungi</taxon>
        <taxon>Dikarya</taxon>
        <taxon>Ascomycota</taxon>
        <taxon>Pezizomycotina</taxon>
        <taxon>Sordariomycetes</taxon>
        <taxon>Hypocreomycetidae</taxon>
        <taxon>Hypocreales</taxon>
        <taxon>Ophiocordycipitaceae</taxon>
        <taxon>Drechmeria</taxon>
    </lineage>
</organism>
<dbReference type="GO" id="GO:0030422">
    <property type="term" value="P:siRNA processing"/>
    <property type="evidence" value="ECO:0007669"/>
    <property type="project" value="TreeGrafter"/>
</dbReference>
<dbReference type="Pfam" id="PF00271">
    <property type="entry name" value="Helicase_C"/>
    <property type="match status" value="1"/>
</dbReference>
<dbReference type="GO" id="GO:0005524">
    <property type="term" value="F:ATP binding"/>
    <property type="evidence" value="ECO:0007669"/>
    <property type="project" value="UniProtKB-KW"/>
</dbReference>
<feature type="domain" description="Dicer dsRNA-binding fold" evidence="21">
    <location>
        <begin position="610"/>
        <end position="707"/>
    </location>
</feature>
<dbReference type="PANTHER" id="PTHR14950:SF37">
    <property type="entry name" value="ENDORIBONUCLEASE DICER"/>
    <property type="match status" value="1"/>
</dbReference>
<dbReference type="GO" id="GO:0004386">
    <property type="term" value="F:helicase activity"/>
    <property type="evidence" value="ECO:0007669"/>
    <property type="project" value="UniProtKB-KW"/>
</dbReference>